<dbReference type="SUPFAM" id="SSF55729">
    <property type="entry name" value="Acyl-CoA N-acyltransferases (Nat)"/>
    <property type="match status" value="1"/>
</dbReference>
<reference evidence="2" key="1">
    <citation type="submission" date="2024-06" db="EMBL/GenBank/DDBJ databases">
        <title>The genome sequences of Kitasatospora sp. strain HUAS MG31.</title>
        <authorList>
            <person name="Mo P."/>
        </authorList>
    </citation>
    <scope>NUCLEOTIDE SEQUENCE</scope>
    <source>
        <strain evidence="2">HUAS MG31</strain>
    </source>
</reference>
<dbReference type="InterPro" id="IPR013653">
    <property type="entry name" value="GCN5-like_dom"/>
</dbReference>
<sequence length="282" mass="29873">MTWTLSSSLDEFRDEAGAFLAAHPAENTVLLTLVDRLAKDGPHVFGDHDPAFGWWRPGPGAPVEGVYVQTLPYPPRLGRMPAEAGAELAGALHAAGREVPGVGGGKEAAVAFAAAWRELTGATAAVDLDQRLYRLDVLRPPHPVPSGHARPGRPEDREQLIAWCRAFMVEVGEPETGVTGLVDRRLADGGWHVWEDGGRPVSLAGVSPVIAGMARIGPVYTPPEERGRGYAGGVVAARSAATLALGAEEVLLYTDLANPTSNSVYQKLGYRPVTDCVVIGLH</sequence>
<dbReference type="AlphaFoldDB" id="A0AAU8K1I5"/>
<dbReference type="CDD" id="cd04301">
    <property type="entry name" value="NAT_SF"/>
    <property type="match status" value="1"/>
</dbReference>
<evidence type="ECO:0000259" key="1">
    <source>
        <dbReference type="PROSITE" id="PS51186"/>
    </source>
</evidence>
<dbReference type="InterPro" id="IPR016181">
    <property type="entry name" value="Acyl_CoA_acyltransferase"/>
</dbReference>
<feature type="domain" description="N-acetyltransferase" evidence="1">
    <location>
        <begin position="147"/>
        <end position="282"/>
    </location>
</feature>
<gene>
    <name evidence="2" type="ORF">ABWK59_20770</name>
</gene>
<keyword evidence="2" id="KW-0808">Transferase</keyword>
<accession>A0AAU8K1I5</accession>
<dbReference type="RefSeq" id="WP_354642111.1">
    <property type="nucleotide sequence ID" value="NZ_CP159872.1"/>
</dbReference>
<organism evidence="2">
    <name type="scientific">Kitasatospora camelliae</name>
    <dbReference type="NCBI Taxonomy" id="3156397"/>
    <lineage>
        <taxon>Bacteria</taxon>
        <taxon>Bacillati</taxon>
        <taxon>Actinomycetota</taxon>
        <taxon>Actinomycetes</taxon>
        <taxon>Kitasatosporales</taxon>
        <taxon>Streptomycetaceae</taxon>
        <taxon>Kitasatospora</taxon>
    </lineage>
</organism>
<dbReference type="EMBL" id="CP159872">
    <property type="protein sequence ID" value="XCM81174.1"/>
    <property type="molecule type" value="Genomic_DNA"/>
</dbReference>
<dbReference type="Pfam" id="PF08445">
    <property type="entry name" value="FR47"/>
    <property type="match status" value="1"/>
</dbReference>
<dbReference type="PROSITE" id="PS51186">
    <property type="entry name" value="GNAT"/>
    <property type="match status" value="1"/>
</dbReference>
<name>A0AAU8K1I5_9ACTN</name>
<protein>
    <submittedName>
        <fullName evidence="2">GNAT family N-acetyltransferase</fullName>
        <ecNumber evidence="2">2.3.1.-</ecNumber>
    </submittedName>
</protein>
<evidence type="ECO:0000313" key="2">
    <source>
        <dbReference type="EMBL" id="XCM81174.1"/>
    </source>
</evidence>
<dbReference type="Gene3D" id="3.40.630.30">
    <property type="match status" value="1"/>
</dbReference>
<dbReference type="KEGG" id="kcm:ABWK59_20770"/>
<dbReference type="GO" id="GO:0016747">
    <property type="term" value="F:acyltransferase activity, transferring groups other than amino-acyl groups"/>
    <property type="evidence" value="ECO:0007669"/>
    <property type="project" value="InterPro"/>
</dbReference>
<dbReference type="EC" id="2.3.1.-" evidence="2"/>
<proteinExistence type="predicted"/>
<dbReference type="InterPro" id="IPR000182">
    <property type="entry name" value="GNAT_dom"/>
</dbReference>
<keyword evidence="2" id="KW-0012">Acyltransferase</keyword>